<protein>
    <submittedName>
        <fullName evidence="1">Uncharacterized protein</fullName>
    </submittedName>
</protein>
<dbReference type="AlphaFoldDB" id="A0A1F7WZS7"/>
<organism evidence="1 2">
    <name type="scientific">Candidatus Woesebacteria bacterium RBG_13_36_22</name>
    <dbReference type="NCBI Taxonomy" id="1802478"/>
    <lineage>
        <taxon>Bacteria</taxon>
        <taxon>Candidatus Woeseibacteriota</taxon>
    </lineage>
</organism>
<gene>
    <name evidence="1" type="ORF">A2Z67_03905</name>
</gene>
<dbReference type="EMBL" id="MGFQ01000056">
    <property type="protein sequence ID" value="OGM08153.1"/>
    <property type="molecule type" value="Genomic_DNA"/>
</dbReference>
<name>A0A1F7WZS7_9BACT</name>
<proteinExistence type="predicted"/>
<evidence type="ECO:0000313" key="1">
    <source>
        <dbReference type="EMBL" id="OGM08153.1"/>
    </source>
</evidence>
<evidence type="ECO:0000313" key="2">
    <source>
        <dbReference type="Proteomes" id="UP000176939"/>
    </source>
</evidence>
<comment type="caution">
    <text evidence="1">The sequence shown here is derived from an EMBL/GenBank/DDBJ whole genome shotgun (WGS) entry which is preliminary data.</text>
</comment>
<sequence length="129" mass="14877">MSKQDNSDIEKLVEEAVELITVTPEGLALARERAAKFLVIQATLIDYLRQVDEDLAKRSTLKDATFANIISKAKGANVTEKKINVAQEEEYSKIRQSYEELEAEKEWVKNFIRIFENAHLLYRSMAREQ</sequence>
<reference evidence="1 2" key="1">
    <citation type="journal article" date="2016" name="Nat. Commun.">
        <title>Thousands of microbial genomes shed light on interconnected biogeochemical processes in an aquifer system.</title>
        <authorList>
            <person name="Anantharaman K."/>
            <person name="Brown C.T."/>
            <person name="Hug L.A."/>
            <person name="Sharon I."/>
            <person name="Castelle C.J."/>
            <person name="Probst A.J."/>
            <person name="Thomas B.C."/>
            <person name="Singh A."/>
            <person name="Wilkins M.J."/>
            <person name="Karaoz U."/>
            <person name="Brodie E.L."/>
            <person name="Williams K.H."/>
            <person name="Hubbard S.S."/>
            <person name="Banfield J.F."/>
        </authorList>
    </citation>
    <scope>NUCLEOTIDE SEQUENCE [LARGE SCALE GENOMIC DNA]</scope>
</reference>
<dbReference type="Proteomes" id="UP000176939">
    <property type="component" value="Unassembled WGS sequence"/>
</dbReference>
<accession>A0A1F7WZS7</accession>